<dbReference type="Pfam" id="PF01476">
    <property type="entry name" value="LysM"/>
    <property type="match status" value="2"/>
</dbReference>
<dbReference type="Proteomes" id="UP000256304">
    <property type="component" value="Unassembled WGS sequence"/>
</dbReference>
<organism evidence="2 3">
    <name type="scientific">Paenibacillus taihuensis</name>
    <dbReference type="NCBI Taxonomy" id="1156355"/>
    <lineage>
        <taxon>Bacteria</taxon>
        <taxon>Bacillati</taxon>
        <taxon>Bacillota</taxon>
        <taxon>Bacilli</taxon>
        <taxon>Bacillales</taxon>
        <taxon>Paenibacillaceae</taxon>
        <taxon>Paenibacillus</taxon>
    </lineage>
</organism>
<protein>
    <submittedName>
        <fullName evidence="2">Morphogenetic protein associated with SpoVID</fullName>
    </submittedName>
</protein>
<dbReference type="PROSITE" id="PS51782">
    <property type="entry name" value="LYSM"/>
    <property type="match status" value="2"/>
</dbReference>
<dbReference type="PANTHER" id="PTHR33734:SF34">
    <property type="entry name" value="SPOIVD-ASSOCIATED FACTOR A"/>
    <property type="match status" value="1"/>
</dbReference>
<dbReference type="AlphaFoldDB" id="A0A3D9R2H8"/>
<dbReference type="InterPro" id="IPR018392">
    <property type="entry name" value="LysM"/>
</dbReference>
<reference evidence="2 3" key="1">
    <citation type="submission" date="2018-08" db="EMBL/GenBank/DDBJ databases">
        <title>Genomic Encyclopedia of Type Strains, Phase III (KMG-III): the genomes of soil and plant-associated and newly described type strains.</title>
        <authorList>
            <person name="Whitman W."/>
        </authorList>
    </citation>
    <scope>NUCLEOTIDE SEQUENCE [LARGE SCALE GENOMIC DNA]</scope>
    <source>
        <strain evidence="2 3">CGMCC 1.10966</strain>
    </source>
</reference>
<proteinExistence type="predicted"/>
<name>A0A3D9R2H8_9BACL</name>
<evidence type="ECO:0000259" key="1">
    <source>
        <dbReference type="PROSITE" id="PS51782"/>
    </source>
</evidence>
<dbReference type="RefSeq" id="WP_245996161.1">
    <property type="nucleotide sequence ID" value="NZ_QTTN01000034.1"/>
</dbReference>
<dbReference type="EMBL" id="QTTN01000034">
    <property type="protein sequence ID" value="REE69480.1"/>
    <property type="molecule type" value="Genomic_DNA"/>
</dbReference>
<keyword evidence="3" id="KW-1185">Reference proteome</keyword>
<dbReference type="PANTHER" id="PTHR33734">
    <property type="entry name" value="LYSM DOMAIN-CONTAINING GPI-ANCHORED PROTEIN 2"/>
    <property type="match status" value="1"/>
</dbReference>
<dbReference type="SMART" id="SM00257">
    <property type="entry name" value="LysM"/>
    <property type="match status" value="2"/>
</dbReference>
<feature type="domain" description="LysM" evidence="1">
    <location>
        <begin position="2"/>
        <end position="47"/>
    </location>
</feature>
<feature type="domain" description="LysM" evidence="1">
    <location>
        <begin position="62"/>
        <end position="107"/>
    </location>
</feature>
<evidence type="ECO:0000313" key="2">
    <source>
        <dbReference type="EMBL" id="REE69480.1"/>
    </source>
</evidence>
<dbReference type="SUPFAM" id="SSF54106">
    <property type="entry name" value="LysM domain"/>
    <property type="match status" value="2"/>
</dbReference>
<dbReference type="GO" id="GO:0008932">
    <property type="term" value="F:lytic endotransglycosylase activity"/>
    <property type="evidence" value="ECO:0007669"/>
    <property type="project" value="TreeGrafter"/>
</dbReference>
<evidence type="ECO:0000313" key="3">
    <source>
        <dbReference type="Proteomes" id="UP000256304"/>
    </source>
</evidence>
<gene>
    <name evidence="2" type="ORF">A8990_13414</name>
</gene>
<dbReference type="CDD" id="cd00118">
    <property type="entry name" value="LysM"/>
    <property type="match status" value="2"/>
</dbReference>
<dbReference type="InterPro" id="IPR036779">
    <property type="entry name" value="LysM_dom_sf"/>
</dbReference>
<dbReference type="Gene3D" id="3.10.350.10">
    <property type="entry name" value="LysM domain"/>
    <property type="match status" value="2"/>
</dbReference>
<sequence>MKIHIVKKGDTLYLIAQKYNVSLEEIIKLNPEITNPDQIDIGMKVKVPTGSNHHNGQMDIMHQHVVQQGDTLWKLSKAWGVPLGDMIKANPQLKNPNVLLTGEIVNIPTPGSSGMMMHEMSENNGKGTGHHHHLSPSSVMQGVQGLMSKIPTGKKPTGQKPSTMPMPIPEVLPEAVEPTPMPIPEPVPTPLPAPMPVVEKKYPVYQAQQHVDLFKQYGVPATEVMSLYDMPKMPEAVSPASQGPMKHGYGFSNPTVVSPEMTGGYGMNMAAVSPAMTGGYGMNMAAVSPASTGGGYGFPTAVSPASTGGSYGFDMGPTAVSPAQEGPEWGPPMTLPWGAPSYGYNPSMVSPAEMGPQGGYGYNPSMVSPAEMGPQGGYGFNPSMVSPAEMGPQGGYGFNPSMVSPAEMGPQGGYGFNPWMVSPAEMGPQGGYGFNPTMVSPAEMGPHGGYGYGFDPSMVSPANVGPQGGYGYGYDPSMVSPANMGPQGYTYMGNGQVSPIVAGANDKNGNCGCREDEEELVDEENIELNAPKAKVARKKKPVIRTVRTTKPKRRGSFPWINQ</sequence>
<accession>A0A3D9R2H8</accession>
<comment type="caution">
    <text evidence="2">The sequence shown here is derived from an EMBL/GenBank/DDBJ whole genome shotgun (WGS) entry which is preliminary data.</text>
</comment>